<name>A0A1F4TP29_UNCSA</name>
<dbReference type="Pfam" id="PF04079">
    <property type="entry name" value="SMC_ScpB"/>
    <property type="match status" value="1"/>
</dbReference>
<dbReference type="GO" id="GO:0005737">
    <property type="term" value="C:cytoplasm"/>
    <property type="evidence" value="ECO:0007669"/>
    <property type="project" value="UniProtKB-SubCell"/>
</dbReference>
<dbReference type="InterPro" id="IPR036390">
    <property type="entry name" value="WH_DNA-bd_sf"/>
</dbReference>
<comment type="similarity">
    <text evidence="5">Belongs to the ScpB family.</text>
</comment>
<evidence type="ECO:0000256" key="2">
    <source>
        <dbReference type="ARBA" id="ARBA00022618"/>
    </source>
</evidence>
<dbReference type="Proteomes" id="UP000177309">
    <property type="component" value="Unassembled WGS sequence"/>
</dbReference>
<keyword evidence="1 5" id="KW-0963">Cytoplasm</keyword>
<proteinExistence type="inferred from homology"/>
<comment type="subcellular location">
    <subcellularLocation>
        <location evidence="5">Cytoplasm</location>
    </subcellularLocation>
    <text evidence="5">Associated with two foci at the outer edges of the nucleoid region in young cells, and at four foci within both cell halves in older cells.</text>
</comment>
<dbReference type="SUPFAM" id="SSF46785">
    <property type="entry name" value="Winged helix' DNA-binding domain"/>
    <property type="match status" value="2"/>
</dbReference>
<evidence type="ECO:0000256" key="3">
    <source>
        <dbReference type="ARBA" id="ARBA00022829"/>
    </source>
</evidence>
<evidence type="ECO:0000256" key="4">
    <source>
        <dbReference type="ARBA" id="ARBA00023306"/>
    </source>
</evidence>
<evidence type="ECO:0000256" key="1">
    <source>
        <dbReference type="ARBA" id="ARBA00022490"/>
    </source>
</evidence>
<dbReference type="InterPro" id="IPR005234">
    <property type="entry name" value="ScpB_csome_segregation"/>
</dbReference>
<reference evidence="6 7" key="1">
    <citation type="journal article" date="2016" name="Nat. Commun.">
        <title>Thousands of microbial genomes shed light on interconnected biogeochemical processes in an aquifer system.</title>
        <authorList>
            <person name="Anantharaman K."/>
            <person name="Brown C.T."/>
            <person name="Hug L.A."/>
            <person name="Sharon I."/>
            <person name="Castelle C.J."/>
            <person name="Probst A.J."/>
            <person name="Thomas B.C."/>
            <person name="Singh A."/>
            <person name="Wilkins M.J."/>
            <person name="Karaoz U."/>
            <person name="Brodie E.L."/>
            <person name="Williams K.H."/>
            <person name="Hubbard S.S."/>
            <person name="Banfield J.F."/>
        </authorList>
    </citation>
    <scope>NUCLEOTIDE SEQUENCE [LARGE SCALE GENOMIC DNA]</scope>
</reference>
<dbReference type="HAMAP" id="MF_01804">
    <property type="entry name" value="ScpB"/>
    <property type="match status" value="1"/>
</dbReference>
<gene>
    <name evidence="5" type="primary">scpB</name>
    <name evidence="6" type="ORF">A2462_07810</name>
</gene>
<comment type="subunit">
    <text evidence="5">Homodimer. Homodimerization may be required to stabilize the binding of ScpA to the Smc head domains. Component of a cohesin-like complex composed of ScpA, ScpB and the Smc homodimer, in which ScpA and ScpB bind to the head domain of Smc. The presence of the three proteins is required for the association of the complex with DNA.</text>
</comment>
<comment type="function">
    <text evidence="5">Participates in chromosomal partition during cell division. May act via the formation of a condensin-like complex containing Smc and ScpA that pull DNA away from mid-cell into both cell halves.</text>
</comment>
<dbReference type="InterPro" id="IPR036388">
    <property type="entry name" value="WH-like_DNA-bd_sf"/>
</dbReference>
<dbReference type="GO" id="GO:0051304">
    <property type="term" value="P:chromosome separation"/>
    <property type="evidence" value="ECO:0007669"/>
    <property type="project" value="InterPro"/>
</dbReference>
<organism evidence="6 7">
    <name type="scientific">candidate division WOR-1 bacterium RIFOXYC2_FULL_41_25</name>
    <dbReference type="NCBI Taxonomy" id="1802586"/>
    <lineage>
        <taxon>Bacteria</taxon>
        <taxon>Bacillati</taxon>
        <taxon>Saganbacteria</taxon>
    </lineage>
</organism>
<evidence type="ECO:0000313" key="6">
    <source>
        <dbReference type="EMBL" id="OGC34377.1"/>
    </source>
</evidence>
<dbReference type="Gene3D" id="1.10.10.10">
    <property type="entry name" value="Winged helix-like DNA-binding domain superfamily/Winged helix DNA-binding domain"/>
    <property type="match status" value="2"/>
</dbReference>
<keyword evidence="2 5" id="KW-0132">Cell division</keyword>
<dbReference type="NCBIfam" id="TIGR00281">
    <property type="entry name" value="SMC-Scp complex subunit ScpB"/>
    <property type="match status" value="1"/>
</dbReference>
<comment type="caution">
    <text evidence="6">The sequence shown here is derived from an EMBL/GenBank/DDBJ whole genome shotgun (WGS) entry which is preliminary data.</text>
</comment>
<dbReference type="GO" id="GO:0006260">
    <property type="term" value="P:DNA replication"/>
    <property type="evidence" value="ECO:0007669"/>
    <property type="project" value="UniProtKB-UniRule"/>
</dbReference>
<dbReference type="AlphaFoldDB" id="A0A1F4TP29"/>
<dbReference type="PANTHER" id="PTHR34298:SF2">
    <property type="entry name" value="SEGREGATION AND CONDENSATION PROTEIN B"/>
    <property type="match status" value="1"/>
</dbReference>
<dbReference type="GO" id="GO:0051301">
    <property type="term" value="P:cell division"/>
    <property type="evidence" value="ECO:0007669"/>
    <property type="project" value="UniProtKB-KW"/>
</dbReference>
<evidence type="ECO:0000256" key="5">
    <source>
        <dbReference type="HAMAP-Rule" id="MF_01804"/>
    </source>
</evidence>
<evidence type="ECO:0000313" key="7">
    <source>
        <dbReference type="Proteomes" id="UP000177309"/>
    </source>
</evidence>
<accession>A0A1F4TP29</accession>
<keyword evidence="3 5" id="KW-0159">Chromosome partition</keyword>
<sequence length="196" mass="21794">MQQTQEQPQVQEPQQSSLNIKSVLESLLFVARKPLAPKDLEEIVSQPKNIITEALEELVSEYDGQGINIIKVAGGYLMGTNADNADFVYNLLHARVKTTLSRQALETLSIIAYKQPITRAEVERIRGVNSDGPIDTLLEKKLIQDLGRSEAVGRPFLYGTTEEFLRHFGLKDLDCLPPQPNSGTEQDALFKSALSE</sequence>
<keyword evidence="4 5" id="KW-0131">Cell cycle</keyword>
<dbReference type="PIRSF" id="PIRSF019345">
    <property type="entry name" value="ScpB"/>
    <property type="match status" value="1"/>
</dbReference>
<dbReference type="PANTHER" id="PTHR34298">
    <property type="entry name" value="SEGREGATION AND CONDENSATION PROTEIN B"/>
    <property type="match status" value="1"/>
</dbReference>
<protein>
    <recommendedName>
        <fullName evidence="5">Segregation and condensation protein B</fullName>
    </recommendedName>
</protein>
<dbReference type="EMBL" id="MEUI01000019">
    <property type="protein sequence ID" value="OGC34377.1"/>
    <property type="molecule type" value="Genomic_DNA"/>
</dbReference>